<sequence length="154" mass="16536">MAEVETPSDAGQVDTPLAEFIGYAMKRALSIVQADLSRVLGGFGLRAVSFSALSIVVAQPGLTQTQLADALQIERSNLVTILDELSGRGLIIRAPVAQDRRRHALMATAEGQTLAQAAQTAVKTHERALFSCLTPEEQHELKRLLTKFRGQAGA</sequence>
<dbReference type="Proteomes" id="UP001193501">
    <property type="component" value="Unassembled WGS sequence"/>
</dbReference>
<dbReference type="AlphaFoldDB" id="A0AAE4YAQ1"/>
<dbReference type="PRINTS" id="PR00598">
    <property type="entry name" value="HTHMARR"/>
</dbReference>
<name>A0AAE4YAQ1_9RHOB</name>
<reference evidence="2" key="1">
    <citation type="submission" date="2020-01" db="EMBL/GenBank/DDBJ databases">
        <authorList>
            <person name="Chen W.-M."/>
        </authorList>
    </citation>
    <scope>NUCLEOTIDE SEQUENCE</scope>
    <source>
        <strain evidence="2">CYK-10</strain>
    </source>
</reference>
<comment type="caution">
    <text evidence="2">The sequence shown here is derived from an EMBL/GenBank/DDBJ whole genome shotgun (WGS) entry which is preliminary data.</text>
</comment>
<dbReference type="SUPFAM" id="SSF46785">
    <property type="entry name" value="Winged helix' DNA-binding domain"/>
    <property type="match status" value="1"/>
</dbReference>
<dbReference type="RefSeq" id="WP_168775959.1">
    <property type="nucleotide sequence ID" value="NZ_JAABNR010000018.1"/>
</dbReference>
<dbReference type="GO" id="GO:0003700">
    <property type="term" value="F:DNA-binding transcription factor activity"/>
    <property type="evidence" value="ECO:0007669"/>
    <property type="project" value="InterPro"/>
</dbReference>
<dbReference type="EMBL" id="JAABNR010000018">
    <property type="protein sequence ID" value="NBZ89157.1"/>
    <property type="molecule type" value="Genomic_DNA"/>
</dbReference>
<organism evidence="2 3">
    <name type="scientific">Stagnihabitans tardus</name>
    <dbReference type="NCBI Taxonomy" id="2699202"/>
    <lineage>
        <taxon>Bacteria</taxon>
        <taxon>Pseudomonadati</taxon>
        <taxon>Pseudomonadota</taxon>
        <taxon>Alphaproteobacteria</taxon>
        <taxon>Rhodobacterales</taxon>
        <taxon>Paracoccaceae</taxon>
        <taxon>Stagnihabitans</taxon>
    </lineage>
</organism>
<dbReference type="InterPro" id="IPR000835">
    <property type="entry name" value="HTH_MarR-typ"/>
</dbReference>
<evidence type="ECO:0000259" key="1">
    <source>
        <dbReference type="PROSITE" id="PS50995"/>
    </source>
</evidence>
<dbReference type="Pfam" id="PF12802">
    <property type="entry name" value="MarR_2"/>
    <property type="match status" value="1"/>
</dbReference>
<gene>
    <name evidence="2" type="ORF">GV832_16330</name>
</gene>
<keyword evidence="3" id="KW-1185">Reference proteome</keyword>
<dbReference type="PANTHER" id="PTHR33164">
    <property type="entry name" value="TRANSCRIPTIONAL REGULATOR, MARR FAMILY"/>
    <property type="match status" value="1"/>
</dbReference>
<dbReference type="Gene3D" id="1.10.10.10">
    <property type="entry name" value="Winged helix-like DNA-binding domain superfamily/Winged helix DNA-binding domain"/>
    <property type="match status" value="1"/>
</dbReference>
<dbReference type="SMART" id="SM00347">
    <property type="entry name" value="HTH_MARR"/>
    <property type="match status" value="1"/>
</dbReference>
<evidence type="ECO:0000313" key="3">
    <source>
        <dbReference type="Proteomes" id="UP001193501"/>
    </source>
</evidence>
<feature type="domain" description="HTH marR-type" evidence="1">
    <location>
        <begin position="18"/>
        <end position="150"/>
    </location>
</feature>
<dbReference type="PROSITE" id="PS50995">
    <property type="entry name" value="HTH_MARR_2"/>
    <property type="match status" value="1"/>
</dbReference>
<dbReference type="InterPro" id="IPR039422">
    <property type="entry name" value="MarR/SlyA-like"/>
</dbReference>
<dbReference type="InterPro" id="IPR036390">
    <property type="entry name" value="WH_DNA-bd_sf"/>
</dbReference>
<dbReference type="InterPro" id="IPR036388">
    <property type="entry name" value="WH-like_DNA-bd_sf"/>
</dbReference>
<dbReference type="PANTHER" id="PTHR33164:SF43">
    <property type="entry name" value="HTH-TYPE TRANSCRIPTIONAL REPRESSOR YETL"/>
    <property type="match status" value="1"/>
</dbReference>
<evidence type="ECO:0000313" key="2">
    <source>
        <dbReference type="EMBL" id="NBZ89157.1"/>
    </source>
</evidence>
<dbReference type="GO" id="GO:0006950">
    <property type="term" value="P:response to stress"/>
    <property type="evidence" value="ECO:0007669"/>
    <property type="project" value="TreeGrafter"/>
</dbReference>
<protein>
    <submittedName>
        <fullName evidence="2">MarR family transcriptional regulator</fullName>
    </submittedName>
</protein>
<accession>A0AAE4YAQ1</accession>
<proteinExistence type="predicted"/>